<protein>
    <submittedName>
        <fullName evidence="1">Uncharacterized protein</fullName>
    </submittedName>
</protein>
<name>A0A2H0WPS6_9BACT</name>
<dbReference type="AlphaFoldDB" id="A0A2H0WPS6"/>
<dbReference type="SUPFAM" id="SSF53474">
    <property type="entry name" value="alpha/beta-Hydrolases"/>
    <property type="match status" value="1"/>
</dbReference>
<dbReference type="Gene3D" id="3.40.50.1820">
    <property type="entry name" value="alpha/beta hydrolase"/>
    <property type="match status" value="1"/>
</dbReference>
<dbReference type="Proteomes" id="UP000230033">
    <property type="component" value="Unassembled WGS sequence"/>
</dbReference>
<dbReference type="PANTHER" id="PTHR37946:SF1">
    <property type="entry name" value="SLL1969 PROTEIN"/>
    <property type="match status" value="1"/>
</dbReference>
<evidence type="ECO:0000313" key="2">
    <source>
        <dbReference type="Proteomes" id="UP000230033"/>
    </source>
</evidence>
<dbReference type="PANTHER" id="PTHR37946">
    <property type="entry name" value="SLL1969 PROTEIN"/>
    <property type="match status" value="1"/>
</dbReference>
<sequence>MVFLPGLGSSWNADAILNCKADGYEGNWTLAPFAADAYMPLLSALGENGKPFYYDWRRDVRSQTLILQNFINSLTSGGKKVNLVGHSLGGLVGRAYLENRGSDSKLEKLLTVGSPHQGAPQAYPGWAAGEVWEENFINKIAATILLKRCAAKRENPRETLQRIAPSIQNLLPTFNYLRDAKTKVLKPVSQMTTQNNWLPTDFNFYNVSVGTLSGTGFSTLKAIKVSERNKNDIRLGNWVDGKPIGKETVKEGDGTVLLSSAQLPGANNQIINQTHGGLVSSDEGIAKILNFLGMGETGLMTLKTMHTEPQVEPQSALVIIGYPSGFWVMDPRGKLIKSQEGMISINNPGKGHYRFGLIPKSEKTLFIVAQFLKDGRTLWKEYNFKNRLPKFGKINFNPGHPQEDALQFIF</sequence>
<accession>A0A2H0WPS6</accession>
<dbReference type="GO" id="GO:0008374">
    <property type="term" value="F:O-acyltransferase activity"/>
    <property type="evidence" value="ECO:0007669"/>
    <property type="project" value="InterPro"/>
</dbReference>
<dbReference type="InterPro" id="IPR003386">
    <property type="entry name" value="LACT/PDAT_acylTrfase"/>
</dbReference>
<reference evidence="2" key="1">
    <citation type="submission" date="2017-09" db="EMBL/GenBank/DDBJ databases">
        <title>Depth-based differentiation of microbial function through sediment-hosted aquifers and enrichment of novel symbionts in the deep terrestrial subsurface.</title>
        <authorList>
            <person name="Probst A.J."/>
            <person name="Ladd B."/>
            <person name="Jarett J.K."/>
            <person name="Geller-Mcgrath D.E."/>
            <person name="Sieber C.M.K."/>
            <person name="Emerson J.B."/>
            <person name="Anantharaman K."/>
            <person name="Thomas B.C."/>
            <person name="Malmstrom R."/>
            <person name="Stieglmeier M."/>
            <person name="Klingl A."/>
            <person name="Woyke T."/>
            <person name="Ryan C.M."/>
            <person name="Banfield J.F."/>
        </authorList>
    </citation>
    <scope>NUCLEOTIDE SEQUENCE [LARGE SCALE GENOMIC DNA]</scope>
</reference>
<proteinExistence type="predicted"/>
<organism evidence="1 2">
    <name type="scientific">Candidatus Shapirobacteria bacterium CG09_land_8_20_14_0_10_47_13</name>
    <dbReference type="NCBI Taxonomy" id="1974481"/>
    <lineage>
        <taxon>Bacteria</taxon>
        <taxon>Candidatus Shapironibacteriota</taxon>
    </lineage>
</organism>
<gene>
    <name evidence="1" type="ORF">COT65_01390</name>
</gene>
<dbReference type="InterPro" id="IPR029058">
    <property type="entry name" value="AB_hydrolase_fold"/>
</dbReference>
<dbReference type="Pfam" id="PF02450">
    <property type="entry name" value="LCAT"/>
    <property type="match status" value="1"/>
</dbReference>
<evidence type="ECO:0000313" key="1">
    <source>
        <dbReference type="EMBL" id="PIS13938.1"/>
    </source>
</evidence>
<dbReference type="GO" id="GO:0006629">
    <property type="term" value="P:lipid metabolic process"/>
    <property type="evidence" value="ECO:0007669"/>
    <property type="project" value="InterPro"/>
</dbReference>
<dbReference type="EMBL" id="PEZJ01000019">
    <property type="protein sequence ID" value="PIS13938.1"/>
    <property type="molecule type" value="Genomic_DNA"/>
</dbReference>
<comment type="caution">
    <text evidence="1">The sequence shown here is derived from an EMBL/GenBank/DDBJ whole genome shotgun (WGS) entry which is preliminary data.</text>
</comment>